<protein>
    <submittedName>
        <fullName evidence="2">Uncharacterized protein</fullName>
    </submittedName>
</protein>
<feature type="transmembrane region" description="Helical" evidence="1">
    <location>
        <begin position="12"/>
        <end position="34"/>
    </location>
</feature>
<dbReference type="EMBL" id="KL197717">
    <property type="protein sequence ID" value="KDQ58531.1"/>
    <property type="molecule type" value="Genomic_DNA"/>
</dbReference>
<sequence length="98" mass="11137">MSLPPTRITSSAWWYVRFGLSMVSLIHLNCFHVLNSFQCRAITARDPSYAVPVIPHIPVKIRHTSVGASSRSRCQSRFIRHTGLDRFPNLFCEPGEIP</sequence>
<keyword evidence="3" id="KW-1185">Reference proteome</keyword>
<dbReference type="Proteomes" id="UP000027265">
    <property type="component" value="Unassembled WGS sequence"/>
</dbReference>
<keyword evidence="1" id="KW-0472">Membrane</keyword>
<keyword evidence="1" id="KW-0812">Transmembrane</keyword>
<dbReference type="HOGENOM" id="CLU_2333893_0_0_1"/>
<reference evidence="3" key="1">
    <citation type="journal article" date="2014" name="Proc. Natl. Acad. Sci. U.S.A.">
        <title>Extensive sampling of basidiomycete genomes demonstrates inadequacy of the white-rot/brown-rot paradigm for wood decay fungi.</title>
        <authorList>
            <person name="Riley R."/>
            <person name="Salamov A.A."/>
            <person name="Brown D.W."/>
            <person name="Nagy L.G."/>
            <person name="Floudas D."/>
            <person name="Held B.W."/>
            <person name="Levasseur A."/>
            <person name="Lombard V."/>
            <person name="Morin E."/>
            <person name="Otillar R."/>
            <person name="Lindquist E.A."/>
            <person name="Sun H."/>
            <person name="LaButti K.M."/>
            <person name="Schmutz J."/>
            <person name="Jabbour D."/>
            <person name="Luo H."/>
            <person name="Baker S.E."/>
            <person name="Pisabarro A.G."/>
            <person name="Walton J.D."/>
            <person name="Blanchette R.A."/>
            <person name="Henrissat B."/>
            <person name="Martin F."/>
            <person name="Cullen D."/>
            <person name="Hibbett D.S."/>
            <person name="Grigoriev I.V."/>
        </authorList>
    </citation>
    <scope>NUCLEOTIDE SEQUENCE [LARGE SCALE GENOMIC DNA]</scope>
    <source>
        <strain evidence="3">MUCL 33604</strain>
    </source>
</reference>
<evidence type="ECO:0000256" key="1">
    <source>
        <dbReference type="SAM" id="Phobius"/>
    </source>
</evidence>
<evidence type="ECO:0000313" key="3">
    <source>
        <dbReference type="Proteomes" id="UP000027265"/>
    </source>
</evidence>
<name>A0A067Q7F3_9AGAM</name>
<dbReference type="InParanoid" id="A0A067Q7F3"/>
<evidence type="ECO:0000313" key="2">
    <source>
        <dbReference type="EMBL" id="KDQ58531.1"/>
    </source>
</evidence>
<proteinExistence type="predicted"/>
<organism evidence="2 3">
    <name type="scientific">Jaapia argillacea MUCL 33604</name>
    <dbReference type="NCBI Taxonomy" id="933084"/>
    <lineage>
        <taxon>Eukaryota</taxon>
        <taxon>Fungi</taxon>
        <taxon>Dikarya</taxon>
        <taxon>Basidiomycota</taxon>
        <taxon>Agaricomycotina</taxon>
        <taxon>Agaricomycetes</taxon>
        <taxon>Agaricomycetidae</taxon>
        <taxon>Jaapiales</taxon>
        <taxon>Jaapiaceae</taxon>
        <taxon>Jaapia</taxon>
    </lineage>
</organism>
<dbReference type="AlphaFoldDB" id="A0A067Q7F3"/>
<accession>A0A067Q7F3</accession>
<keyword evidence="1" id="KW-1133">Transmembrane helix</keyword>
<gene>
    <name evidence="2" type="ORF">JAAARDRAFT_57454</name>
</gene>